<dbReference type="SMART" id="SM00320">
    <property type="entry name" value="WD40"/>
    <property type="match status" value="4"/>
</dbReference>
<dbReference type="InterPro" id="IPR001680">
    <property type="entry name" value="WD40_rpt"/>
</dbReference>
<dbReference type="InterPro" id="IPR050865">
    <property type="entry name" value="BEACH_Domain"/>
</dbReference>
<dbReference type="EMBL" id="BRYB01003123">
    <property type="protein sequence ID" value="GMI30841.1"/>
    <property type="molecule type" value="Genomic_DNA"/>
</dbReference>
<proteinExistence type="predicted"/>
<protein>
    <submittedName>
        <fullName evidence="1">Uncharacterized protein</fullName>
    </submittedName>
</protein>
<dbReference type="Pfam" id="PF00400">
    <property type="entry name" value="WD40"/>
    <property type="match status" value="1"/>
</dbReference>
<dbReference type="PANTHER" id="PTHR13743">
    <property type="entry name" value="BEIGE/BEACH-RELATED"/>
    <property type="match status" value="1"/>
</dbReference>
<reference evidence="1 2" key="1">
    <citation type="journal article" date="2023" name="Commun. Biol.">
        <title>Genome analysis of Parmales, the sister group of diatoms, reveals the evolutionary specialization of diatoms from phago-mixotrophs to photoautotrophs.</title>
        <authorList>
            <person name="Ban H."/>
            <person name="Sato S."/>
            <person name="Yoshikawa S."/>
            <person name="Yamada K."/>
            <person name="Nakamura Y."/>
            <person name="Ichinomiya M."/>
            <person name="Sato N."/>
            <person name="Blanc-Mathieu R."/>
            <person name="Endo H."/>
            <person name="Kuwata A."/>
            <person name="Ogata H."/>
        </authorList>
    </citation>
    <scope>NUCLEOTIDE SEQUENCE [LARGE SCALE GENOMIC DNA]</scope>
</reference>
<comment type="caution">
    <text evidence="1">The sequence shown here is derived from an EMBL/GenBank/DDBJ whole genome shotgun (WGS) entry which is preliminary data.</text>
</comment>
<dbReference type="SUPFAM" id="SSF50978">
    <property type="entry name" value="WD40 repeat-like"/>
    <property type="match status" value="1"/>
</dbReference>
<gene>
    <name evidence="1" type="ORF">TeGR_g14605</name>
</gene>
<organism evidence="1 2">
    <name type="scientific">Tetraparma gracilis</name>
    <dbReference type="NCBI Taxonomy" id="2962635"/>
    <lineage>
        <taxon>Eukaryota</taxon>
        <taxon>Sar</taxon>
        <taxon>Stramenopiles</taxon>
        <taxon>Ochrophyta</taxon>
        <taxon>Bolidophyceae</taxon>
        <taxon>Parmales</taxon>
        <taxon>Triparmaceae</taxon>
        <taxon>Tetraparma</taxon>
    </lineage>
</organism>
<keyword evidence="2" id="KW-1185">Reference proteome</keyword>
<feature type="non-terminal residue" evidence="1">
    <location>
        <position position="1"/>
    </location>
</feature>
<evidence type="ECO:0000313" key="2">
    <source>
        <dbReference type="Proteomes" id="UP001165060"/>
    </source>
</evidence>
<evidence type="ECO:0000313" key="1">
    <source>
        <dbReference type="EMBL" id="GMI30841.1"/>
    </source>
</evidence>
<name>A0ABQ6MRM4_9STRA</name>
<dbReference type="Gene3D" id="2.130.10.10">
    <property type="entry name" value="YVTN repeat-like/Quinoprotein amine dehydrogenase"/>
    <property type="match status" value="1"/>
</dbReference>
<sequence length="269" mass="28272">IHSLDAKKKFAVADSTNGGHRDSITCLGTCGRFIATGGEDSTVRVFLRGCGELADALGAAGESEDDLRHVHTLCGSVGAVRSVDLDTTLDVVVSGDDAGVVGVYSLRRGEFVRLINVSEDAAVEEGQGEGEGEVKVGVRLLRVGKDGEFVCLLDDGTLAVWTVNGACVAKADAGTDVTCLEIAWGGQFVLLGTEGGLVKVFSFAGLREEKVLDFTGHDGVCCFASTLPDNSVDQYLLVGHVNGNVSVVTDPKHRLICLDDALQTLPWFE</sequence>
<dbReference type="Proteomes" id="UP001165060">
    <property type="component" value="Unassembled WGS sequence"/>
</dbReference>
<dbReference type="InterPro" id="IPR015943">
    <property type="entry name" value="WD40/YVTN_repeat-like_dom_sf"/>
</dbReference>
<dbReference type="InterPro" id="IPR036322">
    <property type="entry name" value="WD40_repeat_dom_sf"/>
</dbReference>
<accession>A0ABQ6MRM4</accession>